<protein>
    <recommendedName>
        <fullName evidence="1">DUF3152 domain-containing protein</fullName>
    </recommendedName>
</protein>
<dbReference type="Gene3D" id="3.40.390.10">
    <property type="entry name" value="Collagenase (Catalytic Domain)"/>
    <property type="match status" value="1"/>
</dbReference>
<evidence type="ECO:0000313" key="2">
    <source>
        <dbReference type="EMBL" id="QHT34882.1"/>
    </source>
</evidence>
<sequence length="154" mass="17089">MKTIKVVVTSDEDVVEKYSIRNPAQIEFFVTAYLNDPDGWSKKGYFFTPVSANADVIIRLSSPETIGKKCGLPKGLSCAELGGKHMYLNADRWFHGASKSKLSLDNYRQYMVSHEIGHILGFDHEQCPCVGCPAPVMMQQTKGIGQCKPSTTVR</sequence>
<proteinExistence type="predicted"/>
<dbReference type="InterPro" id="IPR024079">
    <property type="entry name" value="MetalloPept_cat_dom_sf"/>
</dbReference>
<dbReference type="Pfam" id="PF11350">
    <property type="entry name" value="DUF3152"/>
    <property type="match status" value="1"/>
</dbReference>
<name>A0A6C0F1G6_9ZZZZ</name>
<dbReference type="SUPFAM" id="SSF55486">
    <property type="entry name" value="Metalloproteases ('zincins'), catalytic domain"/>
    <property type="match status" value="1"/>
</dbReference>
<reference evidence="2" key="1">
    <citation type="journal article" date="2020" name="Nature">
        <title>Giant virus diversity and host interactions through global metagenomics.</title>
        <authorList>
            <person name="Schulz F."/>
            <person name="Roux S."/>
            <person name="Paez-Espino D."/>
            <person name="Jungbluth S."/>
            <person name="Walsh D.A."/>
            <person name="Denef V.J."/>
            <person name="McMahon K.D."/>
            <person name="Konstantinidis K.T."/>
            <person name="Eloe-Fadrosh E.A."/>
            <person name="Kyrpides N.C."/>
            <person name="Woyke T."/>
        </authorList>
    </citation>
    <scope>NUCLEOTIDE SEQUENCE</scope>
    <source>
        <strain evidence="2">GVMAG-M-3300009164-40</strain>
    </source>
</reference>
<evidence type="ECO:0000259" key="1">
    <source>
        <dbReference type="Pfam" id="PF11350"/>
    </source>
</evidence>
<dbReference type="AlphaFoldDB" id="A0A6C0F1G6"/>
<dbReference type="GO" id="GO:0008237">
    <property type="term" value="F:metallopeptidase activity"/>
    <property type="evidence" value="ECO:0007669"/>
    <property type="project" value="InterPro"/>
</dbReference>
<dbReference type="InterPro" id="IPR022603">
    <property type="entry name" value="DUF3152"/>
</dbReference>
<dbReference type="EMBL" id="MN739010">
    <property type="protein sequence ID" value="QHT34882.1"/>
    <property type="molecule type" value="Genomic_DNA"/>
</dbReference>
<accession>A0A6C0F1G6</accession>
<organism evidence="2">
    <name type="scientific">viral metagenome</name>
    <dbReference type="NCBI Taxonomy" id="1070528"/>
    <lineage>
        <taxon>unclassified sequences</taxon>
        <taxon>metagenomes</taxon>
        <taxon>organismal metagenomes</taxon>
    </lineage>
</organism>
<feature type="domain" description="DUF3152" evidence="1">
    <location>
        <begin position="28"/>
        <end position="144"/>
    </location>
</feature>